<dbReference type="GO" id="GO:0006397">
    <property type="term" value="P:mRNA processing"/>
    <property type="evidence" value="ECO:0007669"/>
    <property type="project" value="UniProtKB-KW"/>
</dbReference>
<evidence type="ECO:0000256" key="6">
    <source>
        <dbReference type="ARBA" id="ARBA00023187"/>
    </source>
</evidence>
<evidence type="ECO:0000256" key="4">
    <source>
        <dbReference type="ARBA" id="ARBA00017993"/>
    </source>
</evidence>
<dbReference type="GO" id="GO:0005730">
    <property type="term" value="C:nucleolus"/>
    <property type="evidence" value="ECO:0007669"/>
    <property type="project" value="UniProtKB-SubCell"/>
</dbReference>
<keyword evidence="7" id="KW-0539">Nucleus</keyword>
<proteinExistence type="inferred from homology"/>
<evidence type="ECO:0000313" key="9">
    <source>
        <dbReference type="EMBL" id="KOF66907.1"/>
    </source>
</evidence>
<evidence type="ECO:0000256" key="3">
    <source>
        <dbReference type="ARBA" id="ARBA00006852"/>
    </source>
</evidence>
<organism evidence="9">
    <name type="scientific">Octopus bimaculoides</name>
    <name type="common">California two-spotted octopus</name>
    <dbReference type="NCBI Taxonomy" id="37653"/>
    <lineage>
        <taxon>Eukaryota</taxon>
        <taxon>Metazoa</taxon>
        <taxon>Spiralia</taxon>
        <taxon>Lophotrochozoa</taxon>
        <taxon>Mollusca</taxon>
        <taxon>Cephalopoda</taxon>
        <taxon>Coleoidea</taxon>
        <taxon>Octopodiformes</taxon>
        <taxon>Octopoda</taxon>
        <taxon>Incirrata</taxon>
        <taxon>Octopodidae</taxon>
        <taxon>Octopus</taxon>
    </lineage>
</organism>
<feature type="region of interest" description="Disordered" evidence="8">
    <location>
        <begin position="1"/>
        <end position="198"/>
    </location>
</feature>
<feature type="compositionally biased region" description="Basic residues" evidence="8">
    <location>
        <begin position="62"/>
        <end position="71"/>
    </location>
</feature>
<feature type="compositionally biased region" description="Basic residues" evidence="8">
    <location>
        <begin position="37"/>
        <end position="46"/>
    </location>
</feature>
<comment type="similarity">
    <text evidence="3">Belongs to the ARL6IP4 family.</text>
</comment>
<gene>
    <name evidence="9" type="ORF">OCBIM_22010976mg</name>
</gene>
<dbReference type="GO" id="GO:0016607">
    <property type="term" value="C:nuclear speck"/>
    <property type="evidence" value="ECO:0007669"/>
    <property type="project" value="UniProtKB-SubCell"/>
</dbReference>
<dbReference type="KEGG" id="obi:106881839"/>
<dbReference type="OrthoDB" id="48562at2759"/>
<dbReference type="InterPro" id="IPR019532">
    <property type="entry name" value="Nucl_RNA-splicing_assoc_SR-25"/>
</dbReference>
<reference evidence="9" key="1">
    <citation type="submission" date="2015-07" db="EMBL/GenBank/DDBJ databases">
        <title>MeaNS - Measles Nucleotide Surveillance Program.</title>
        <authorList>
            <person name="Tran T."/>
            <person name="Druce J."/>
        </authorList>
    </citation>
    <scope>NUCLEOTIDE SEQUENCE</scope>
    <source>
        <strain evidence="9">UCB-OBI-ISO-001</strain>
        <tissue evidence="9">Gonad</tissue>
    </source>
</reference>
<feature type="compositionally biased region" description="Basic residues" evidence="8">
    <location>
        <begin position="116"/>
        <end position="138"/>
    </location>
</feature>
<dbReference type="EMBL" id="KQ427579">
    <property type="protein sequence ID" value="KOF66907.1"/>
    <property type="molecule type" value="Genomic_DNA"/>
</dbReference>
<comment type="subcellular location">
    <subcellularLocation>
        <location evidence="1">Nucleus speckle</location>
    </subcellularLocation>
    <subcellularLocation>
        <location evidence="2">Nucleus</location>
        <location evidence="2">Nucleolus</location>
    </subcellularLocation>
</comment>
<accession>A0A0L8FQG0</accession>
<feature type="compositionally biased region" description="Basic and acidic residues" evidence="8">
    <location>
        <begin position="139"/>
        <end position="152"/>
    </location>
</feature>
<feature type="compositionally biased region" description="Basic and acidic residues" evidence="8">
    <location>
        <begin position="47"/>
        <end position="57"/>
    </location>
</feature>
<evidence type="ECO:0000256" key="5">
    <source>
        <dbReference type="ARBA" id="ARBA00022664"/>
    </source>
</evidence>
<dbReference type="GO" id="GO:0008380">
    <property type="term" value="P:RNA splicing"/>
    <property type="evidence" value="ECO:0007669"/>
    <property type="project" value="UniProtKB-KW"/>
</dbReference>
<feature type="compositionally biased region" description="Basic residues" evidence="8">
    <location>
        <begin position="98"/>
        <end position="108"/>
    </location>
</feature>
<dbReference type="OMA" id="PRVMKPM"/>
<evidence type="ECO:0000256" key="8">
    <source>
        <dbReference type="SAM" id="MobiDB-lite"/>
    </source>
</evidence>
<sequence>MMSSTNKRSSRSRSSTRSWDSPKSNKHKTPQHDSKISSHHFSKKYRTSHDDSKEKSTSGRSSSKKLSKHPKSLPDRILKRKRSSSRSSSCSSDVGNFKRSKKSSKKSSHHDSSEQKKKHKKHKKEKKKKKKKKKKHKKSSGDEKVSTGKEDAQSPLKITEKVTSLQPASKVKESLSNEDTLSAPGPSPRILKPMTKEEWEKQQSVIRRVYDPTTGRNRLVKGDGEILEEIVSKERHQQINKQATIGDGLYYQSKMGLQK</sequence>
<evidence type="ECO:0000256" key="7">
    <source>
        <dbReference type="ARBA" id="ARBA00023242"/>
    </source>
</evidence>
<feature type="compositionally biased region" description="Low complexity" evidence="8">
    <location>
        <begin position="1"/>
        <end position="22"/>
    </location>
</feature>
<name>A0A0L8FQG0_OCTBM</name>
<keyword evidence="5" id="KW-0507">mRNA processing</keyword>
<evidence type="ECO:0000256" key="2">
    <source>
        <dbReference type="ARBA" id="ARBA00004604"/>
    </source>
</evidence>
<keyword evidence="6" id="KW-0508">mRNA splicing</keyword>
<dbReference type="AlphaFoldDB" id="A0A0L8FQG0"/>
<dbReference type="Pfam" id="PF10500">
    <property type="entry name" value="SR-25"/>
    <property type="match status" value="1"/>
</dbReference>
<dbReference type="STRING" id="37653.A0A0L8FQG0"/>
<protein>
    <recommendedName>
        <fullName evidence="4">ADP-ribosylation factor-like protein 6-interacting protein 4</fullName>
    </recommendedName>
</protein>
<evidence type="ECO:0000256" key="1">
    <source>
        <dbReference type="ARBA" id="ARBA00004324"/>
    </source>
</evidence>